<dbReference type="AlphaFoldDB" id="A0A917YPQ4"/>
<evidence type="ECO:0000313" key="2">
    <source>
        <dbReference type="Proteomes" id="UP000598196"/>
    </source>
</evidence>
<dbReference type="RefSeq" id="WP_146287803.1">
    <property type="nucleotide sequence ID" value="NZ_BMLP01000007.1"/>
</dbReference>
<evidence type="ECO:0000313" key="1">
    <source>
        <dbReference type="EMBL" id="GGO36700.1"/>
    </source>
</evidence>
<sequence>MASWAIVATVNAPVDQVLAFVAHHLTLHPARIRLYFDDPADPALTAIRPIAGVEAIACDLDHWQGQNGHRPDRHQERQSMNAQACYCDAREDWLLHIDVDEFLLPDRPVAEILRAVPRRRPILRVAPFEALHDPAVADDIFTARHFRQALAGPAHAEARAAVFGRYAELLPAGVLSHAIGKCFFRTGIADLRPWLHGARLNGERVPQGPASADLALLHFHAQDPVAWRARLPFRLARGAYVLKPELQTFLAAADGATIDAFYHHVQTATLEALALLRDRGLVIEATLNLRAKIAKMNGDTDGQ</sequence>
<name>A0A917YPQ4_9RHOB</name>
<dbReference type="Pfam" id="PF13704">
    <property type="entry name" value="Glyco_tranf_2_4"/>
    <property type="match status" value="1"/>
</dbReference>
<comment type="caution">
    <text evidence="1">The sequence shown here is derived from an EMBL/GenBank/DDBJ whole genome shotgun (WGS) entry which is preliminary data.</text>
</comment>
<dbReference type="Proteomes" id="UP000598196">
    <property type="component" value="Unassembled WGS sequence"/>
</dbReference>
<accession>A0A917YPQ4</accession>
<protein>
    <recommendedName>
        <fullName evidence="3">Glycosyl transferase family 2</fullName>
    </recommendedName>
</protein>
<dbReference type="OrthoDB" id="7203640at2"/>
<organism evidence="1 2">
    <name type="scientific">Gemmobacter aquaticus</name>
    <dbReference type="NCBI Taxonomy" id="490185"/>
    <lineage>
        <taxon>Bacteria</taxon>
        <taxon>Pseudomonadati</taxon>
        <taxon>Pseudomonadota</taxon>
        <taxon>Alphaproteobacteria</taxon>
        <taxon>Rhodobacterales</taxon>
        <taxon>Paracoccaceae</taxon>
        <taxon>Gemmobacter</taxon>
    </lineage>
</organism>
<gene>
    <name evidence="1" type="ORF">GCM10010991_31120</name>
</gene>
<evidence type="ECO:0008006" key="3">
    <source>
        <dbReference type="Google" id="ProtNLM"/>
    </source>
</evidence>
<dbReference type="EMBL" id="BMLP01000007">
    <property type="protein sequence ID" value="GGO36700.1"/>
    <property type="molecule type" value="Genomic_DNA"/>
</dbReference>
<keyword evidence="2" id="KW-1185">Reference proteome</keyword>
<reference evidence="1 2" key="1">
    <citation type="journal article" date="2014" name="Int. J. Syst. Evol. Microbiol.">
        <title>Complete genome sequence of Corynebacterium casei LMG S-19264T (=DSM 44701T), isolated from a smear-ripened cheese.</title>
        <authorList>
            <consortium name="US DOE Joint Genome Institute (JGI-PGF)"/>
            <person name="Walter F."/>
            <person name="Albersmeier A."/>
            <person name="Kalinowski J."/>
            <person name="Ruckert C."/>
        </authorList>
    </citation>
    <scope>NUCLEOTIDE SEQUENCE [LARGE SCALE GENOMIC DNA]</scope>
    <source>
        <strain evidence="1 2">CGMCC 1.7029</strain>
    </source>
</reference>
<proteinExistence type="predicted"/>